<dbReference type="RefSeq" id="WP_083704178.1">
    <property type="nucleotide sequence ID" value="NZ_FTPP01000002.1"/>
</dbReference>
<evidence type="ECO:0000313" key="1">
    <source>
        <dbReference type="EMBL" id="SIT89295.1"/>
    </source>
</evidence>
<dbReference type="Pfam" id="PF13419">
    <property type="entry name" value="HAD_2"/>
    <property type="match status" value="1"/>
</dbReference>
<dbReference type="OrthoDB" id="9797415at2"/>
<dbReference type="PANTHER" id="PTHR43611:SF3">
    <property type="entry name" value="FLAVIN MONONUCLEOTIDE HYDROLASE 1, CHLOROPLATIC"/>
    <property type="match status" value="1"/>
</dbReference>
<dbReference type="SFLD" id="SFLDS00003">
    <property type="entry name" value="Haloacid_Dehalogenase"/>
    <property type="match status" value="1"/>
</dbReference>
<dbReference type="STRING" id="1317125.SAMN05444128_1994"/>
<organism evidence="1 2">
    <name type="scientific">Pontibacter indicus</name>
    <dbReference type="NCBI Taxonomy" id="1317125"/>
    <lineage>
        <taxon>Bacteria</taxon>
        <taxon>Pseudomonadati</taxon>
        <taxon>Bacteroidota</taxon>
        <taxon>Cytophagia</taxon>
        <taxon>Cytophagales</taxon>
        <taxon>Hymenobacteraceae</taxon>
        <taxon>Pontibacter</taxon>
    </lineage>
</organism>
<keyword evidence="2" id="KW-1185">Reference proteome</keyword>
<dbReference type="Gene3D" id="1.10.150.240">
    <property type="entry name" value="Putative phosphatase, domain 2"/>
    <property type="match status" value="1"/>
</dbReference>
<dbReference type="CDD" id="cd02603">
    <property type="entry name" value="HAD_sEH-N_like"/>
    <property type="match status" value="1"/>
</dbReference>
<dbReference type="NCBIfam" id="TIGR01509">
    <property type="entry name" value="HAD-SF-IA-v3"/>
    <property type="match status" value="1"/>
</dbReference>
<gene>
    <name evidence="1" type="ORF">SAMN05444128_1994</name>
</gene>
<dbReference type="SUPFAM" id="SSF56784">
    <property type="entry name" value="HAD-like"/>
    <property type="match status" value="1"/>
</dbReference>
<dbReference type="Gene3D" id="3.40.50.1000">
    <property type="entry name" value="HAD superfamily/HAD-like"/>
    <property type="match status" value="1"/>
</dbReference>
<dbReference type="InterPro" id="IPR006439">
    <property type="entry name" value="HAD-SF_hydro_IA"/>
</dbReference>
<sequence length="220" mass="25698">MHNKLESSHQSGSVSFEAGKKSTIIWDLGAVLIDWNPHYLYRKIFDDEAEMHHFLENVCTFEWNEEQDGGRTIQEANDYLIAKNPEHEEQIKAYYGRWEEMLGGPIEASVEIFREMKARGEHKLYALTNWSAELFPIALERYDFLSWFDGIVVSGTEKDRKPNHSFYHTLLNRYSVQPSEALFIDDNLRNIKAAEQLGIESIHFTSPEELRKRLEKMGVL</sequence>
<dbReference type="InterPro" id="IPR036412">
    <property type="entry name" value="HAD-like_sf"/>
</dbReference>
<reference evidence="2" key="1">
    <citation type="submission" date="2017-01" db="EMBL/GenBank/DDBJ databases">
        <authorList>
            <person name="Varghese N."/>
            <person name="Submissions S."/>
        </authorList>
    </citation>
    <scope>NUCLEOTIDE SEQUENCE [LARGE SCALE GENOMIC DNA]</scope>
    <source>
        <strain evidence="2">LP100</strain>
    </source>
</reference>
<name>A0A1R3XDC0_9BACT</name>
<dbReference type="InterPro" id="IPR041492">
    <property type="entry name" value="HAD_2"/>
</dbReference>
<dbReference type="EMBL" id="FTPP01000002">
    <property type="protein sequence ID" value="SIT89295.1"/>
    <property type="molecule type" value="Genomic_DNA"/>
</dbReference>
<accession>A0A1R3XDC0</accession>
<dbReference type="Proteomes" id="UP000187181">
    <property type="component" value="Unassembled WGS sequence"/>
</dbReference>
<proteinExistence type="predicted"/>
<protein>
    <submittedName>
        <fullName evidence="1">2-haloacid dehalogenase</fullName>
    </submittedName>
</protein>
<dbReference type="AlphaFoldDB" id="A0A1R3XDC0"/>
<dbReference type="PANTHER" id="PTHR43611">
    <property type="entry name" value="ALPHA-D-GLUCOSE 1-PHOSPHATE PHOSPHATASE"/>
    <property type="match status" value="1"/>
</dbReference>
<dbReference type="InterPro" id="IPR023198">
    <property type="entry name" value="PGP-like_dom2"/>
</dbReference>
<evidence type="ECO:0000313" key="2">
    <source>
        <dbReference type="Proteomes" id="UP000187181"/>
    </source>
</evidence>
<dbReference type="SFLD" id="SFLDG01129">
    <property type="entry name" value="C1.5:_HAD__Beta-PGM__Phosphata"/>
    <property type="match status" value="1"/>
</dbReference>
<dbReference type="InterPro" id="IPR023214">
    <property type="entry name" value="HAD_sf"/>
</dbReference>